<dbReference type="InterPro" id="IPR000644">
    <property type="entry name" value="CBS_dom"/>
</dbReference>
<dbReference type="Gene3D" id="3.10.580.10">
    <property type="entry name" value="CBS-domain"/>
    <property type="match status" value="1"/>
</dbReference>
<dbReference type="Pfam" id="PF00483">
    <property type="entry name" value="NTP_transferase"/>
    <property type="match status" value="1"/>
</dbReference>
<dbReference type="SUPFAM" id="SSF54631">
    <property type="entry name" value="CBS-domain pair"/>
    <property type="match status" value="1"/>
</dbReference>
<dbReference type="EMBL" id="MGEJ01000007">
    <property type="protein sequence ID" value="OGL81361.1"/>
    <property type="molecule type" value="Genomic_DNA"/>
</dbReference>
<dbReference type="Proteomes" id="UP000176897">
    <property type="component" value="Unassembled WGS sequence"/>
</dbReference>
<keyword evidence="1" id="KW-0129">CBS domain</keyword>
<gene>
    <name evidence="3" type="ORF">A3B21_00350</name>
</gene>
<dbReference type="Gene3D" id="3.90.550.10">
    <property type="entry name" value="Spore Coat Polysaccharide Biosynthesis Protein SpsA, Chain A"/>
    <property type="match status" value="1"/>
</dbReference>
<dbReference type="Pfam" id="PF00571">
    <property type="entry name" value="CBS"/>
    <property type="match status" value="1"/>
</dbReference>
<dbReference type="PROSITE" id="PS51371">
    <property type="entry name" value="CBS"/>
    <property type="match status" value="1"/>
</dbReference>
<evidence type="ECO:0000313" key="3">
    <source>
        <dbReference type="EMBL" id="OGL81361.1"/>
    </source>
</evidence>
<dbReference type="InterPro" id="IPR050486">
    <property type="entry name" value="Mannose-1P_guanyltransferase"/>
</dbReference>
<name>A0A1F7USU6_9BACT</name>
<dbReference type="InterPro" id="IPR046342">
    <property type="entry name" value="CBS_dom_sf"/>
</dbReference>
<organism evidence="3 4">
    <name type="scientific">Candidatus Uhrbacteria bacterium RIFCSPLOWO2_01_FULL_47_24</name>
    <dbReference type="NCBI Taxonomy" id="1802401"/>
    <lineage>
        <taxon>Bacteria</taxon>
        <taxon>Candidatus Uhriibacteriota</taxon>
    </lineage>
</organism>
<dbReference type="InterPro" id="IPR005835">
    <property type="entry name" value="NTP_transferase_dom"/>
</dbReference>
<dbReference type="PANTHER" id="PTHR22572">
    <property type="entry name" value="SUGAR-1-PHOSPHATE GUANYL TRANSFERASE"/>
    <property type="match status" value="1"/>
</dbReference>
<accession>A0A1F7USU6</accession>
<proteinExistence type="predicted"/>
<feature type="domain" description="CBS" evidence="2">
    <location>
        <begin position="1"/>
        <end position="63"/>
    </location>
</feature>
<reference evidence="3 4" key="1">
    <citation type="journal article" date="2016" name="Nat. Commun.">
        <title>Thousands of microbial genomes shed light on interconnected biogeochemical processes in an aquifer system.</title>
        <authorList>
            <person name="Anantharaman K."/>
            <person name="Brown C.T."/>
            <person name="Hug L.A."/>
            <person name="Sharon I."/>
            <person name="Castelle C.J."/>
            <person name="Probst A.J."/>
            <person name="Thomas B.C."/>
            <person name="Singh A."/>
            <person name="Wilkins M.J."/>
            <person name="Karaoz U."/>
            <person name="Brodie E.L."/>
            <person name="Williams K.H."/>
            <person name="Hubbard S.S."/>
            <person name="Banfield J.F."/>
        </authorList>
    </citation>
    <scope>NUCLEOTIDE SEQUENCE [LARGE SCALE GENOMIC DNA]</scope>
</reference>
<dbReference type="AlphaFoldDB" id="A0A1F7USU6"/>
<evidence type="ECO:0000259" key="2">
    <source>
        <dbReference type="PROSITE" id="PS51371"/>
    </source>
</evidence>
<sequence>MTQDQIRAICIPSTVTIKDVIKHLNDTGRKMLFIVDGGERLMGIISDGDIRRGLLAGYGFNESVEKIMFCEYIAFDFKDSTAKEQARELMLERNIPLVPLIDQQGKVRDIIQWTDIIASADTKKVHEIQEHEIVIMAGGKGTRLDVFTKIFPKPLIPVGDKPAIEFIMSRFYKYGFHKFLFTLNYKKEYVKLFLKEKQFPSDYKIDWVEEEDYLGTAGSLSLLRHRLTDTFFVVNCDTILDVDYAEVLKWHKERGAALTAVGCHNEIDIPFGVLTLANGKLDKIHEKPSHDVIINTGMYVMEPRIFTYLTPGTFMDMNELINAVAAKEDVSVYPVYGRDWLDLGQWDAYKRSTKTLENNGYV</sequence>
<dbReference type="SUPFAM" id="SSF53448">
    <property type="entry name" value="Nucleotide-diphospho-sugar transferases"/>
    <property type="match status" value="1"/>
</dbReference>
<dbReference type="SMART" id="SM00116">
    <property type="entry name" value="CBS"/>
    <property type="match status" value="1"/>
</dbReference>
<evidence type="ECO:0000313" key="4">
    <source>
        <dbReference type="Proteomes" id="UP000176897"/>
    </source>
</evidence>
<dbReference type="STRING" id="1802401.A3B21_00350"/>
<dbReference type="InterPro" id="IPR029044">
    <property type="entry name" value="Nucleotide-diphossugar_trans"/>
</dbReference>
<comment type="caution">
    <text evidence="3">The sequence shown here is derived from an EMBL/GenBank/DDBJ whole genome shotgun (WGS) entry which is preliminary data.</text>
</comment>
<protein>
    <recommendedName>
        <fullName evidence="2">CBS domain-containing protein</fullName>
    </recommendedName>
</protein>
<evidence type="ECO:0000256" key="1">
    <source>
        <dbReference type="PROSITE-ProRule" id="PRU00703"/>
    </source>
</evidence>